<keyword evidence="1" id="KW-0472">Membrane</keyword>
<gene>
    <name evidence="2" type="ORF">HNP48_001812</name>
</gene>
<proteinExistence type="predicted"/>
<dbReference type="RefSeq" id="WP_184856583.1">
    <property type="nucleotide sequence ID" value="NZ_JACHLK010000003.1"/>
</dbReference>
<feature type="transmembrane region" description="Helical" evidence="1">
    <location>
        <begin position="48"/>
        <end position="68"/>
    </location>
</feature>
<sequence>MIIDLLIHHPEALPTVLQKTPTWVWGLLAALVALGASQLVARTASLTRVAVMPVAMTLFSVYGLVSAFGGSGQVLGTLAAWLAAAAAVATLTLVLRPAVPAGTRYLADARSFHLPGSPLPLLLILGIFLTKYLVGIELAMQPALAHDATFDLQIAALYGVFNGLFIARSVRLWRMALAPQAARSAPCHATA</sequence>
<organism evidence="2 3">
    <name type="scientific">Acidovorax soli</name>
    <dbReference type="NCBI Taxonomy" id="592050"/>
    <lineage>
        <taxon>Bacteria</taxon>
        <taxon>Pseudomonadati</taxon>
        <taxon>Pseudomonadota</taxon>
        <taxon>Betaproteobacteria</taxon>
        <taxon>Burkholderiales</taxon>
        <taxon>Comamonadaceae</taxon>
        <taxon>Acidovorax</taxon>
    </lineage>
</organism>
<evidence type="ECO:0000313" key="3">
    <source>
        <dbReference type="Proteomes" id="UP000575083"/>
    </source>
</evidence>
<name>A0A7X0PC29_9BURK</name>
<keyword evidence="1" id="KW-1133">Transmembrane helix</keyword>
<feature type="transmembrane region" description="Helical" evidence="1">
    <location>
        <begin position="23"/>
        <end position="41"/>
    </location>
</feature>
<dbReference type="EMBL" id="JACHLK010000003">
    <property type="protein sequence ID" value="MBB6559145.1"/>
    <property type="molecule type" value="Genomic_DNA"/>
</dbReference>
<keyword evidence="1" id="KW-0812">Transmembrane</keyword>
<keyword evidence="3" id="KW-1185">Reference proteome</keyword>
<comment type="caution">
    <text evidence="2">The sequence shown here is derived from an EMBL/GenBank/DDBJ whole genome shotgun (WGS) entry which is preliminary data.</text>
</comment>
<evidence type="ECO:0000256" key="1">
    <source>
        <dbReference type="SAM" id="Phobius"/>
    </source>
</evidence>
<feature type="transmembrane region" description="Helical" evidence="1">
    <location>
        <begin position="154"/>
        <end position="173"/>
    </location>
</feature>
<feature type="transmembrane region" description="Helical" evidence="1">
    <location>
        <begin position="116"/>
        <end position="134"/>
    </location>
</feature>
<dbReference type="AlphaFoldDB" id="A0A7X0PC29"/>
<evidence type="ECO:0000313" key="2">
    <source>
        <dbReference type="EMBL" id="MBB6559145.1"/>
    </source>
</evidence>
<feature type="transmembrane region" description="Helical" evidence="1">
    <location>
        <begin position="74"/>
        <end position="95"/>
    </location>
</feature>
<reference evidence="2 3" key="1">
    <citation type="submission" date="2020-08" db="EMBL/GenBank/DDBJ databases">
        <title>Functional genomics of gut bacteria from endangered species of beetles.</title>
        <authorList>
            <person name="Carlos-Shanley C."/>
        </authorList>
    </citation>
    <scope>NUCLEOTIDE SEQUENCE [LARGE SCALE GENOMIC DNA]</scope>
    <source>
        <strain evidence="2 3">S00198</strain>
    </source>
</reference>
<protein>
    <submittedName>
        <fullName evidence="2">Uncharacterized protein</fullName>
    </submittedName>
</protein>
<dbReference type="InterPro" id="IPR046730">
    <property type="entry name" value="DUF6622"/>
</dbReference>
<accession>A0A7X0PC29</accession>
<dbReference type="Pfam" id="PF20327">
    <property type="entry name" value="DUF6622"/>
    <property type="match status" value="1"/>
</dbReference>
<dbReference type="Proteomes" id="UP000575083">
    <property type="component" value="Unassembled WGS sequence"/>
</dbReference>